<organism evidence="1 2">
    <name type="scientific">Hymenolepis diminuta</name>
    <name type="common">Rat tapeworm</name>
    <dbReference type="NCBI Taxonomy" id="6216"/>
    <lineage>
        <taxon>Eukaryota</taxon>
        <taxon>Metazoa</taxon>
        <taxon>Spiralia</taxon>
        <taxon>Lophotrochozoa</taxon>
        <taxon>Platyhelminthes</taxon>
        <taxon>Cestoda</taxon>
        <taxon>Eucestoda</taxon>
        <taxon>Cyclophyllidea</taxon>
        <taxon>Hymenolepididae</taxon>
        <taxon>Hymenolepis</taxon>
    </lineage>
</organism>
<name>A0A564ZBL7_HYMDI</name>
<sequence>MTHNPYLPCLNAPIDFPLSHNCQVSLKKHICIHVLAHPYPNNNNAAPTLPAHLLSFSECSSLYLSLIRFNPRCGFLEYIFGLLNSWCSASQLLLVLTQTSTNW</sequence>
<evidence type="ECO:0000313" key="2">
    <source>
        <dbReference type="Proteomes" id="UP000321570"/>
    </source>
</evidence>
<protein>
    <submittedName>
        <fullName evidence="1">Uncharacterized protein</fullName>
    </submittedName>
</protein>
<dbReference type="EMBL" id="CABIJS010000708">
    <property type="protein sequence ID" value="VUZ56891.1"/>
    <property type="molecule type" value="Genomic_DNA"/>
</dbReference>
<gene>
    <name evidence="1" type="ORF">WMSIL1_LOCUS14285</name>
</gene>
<accession>A0A564ZBL7</accession>
<dbReference type="AlphaFoldDB" id="A0A564ZBL7"/>
<dbReference type="Proteomes" id="UP000321570">
    <property type="component" value="Unassembled WGS sequence"/>
</dbReference>
<reference evidence="1 2" key="1">
    <citation type="submission" date="2019-07" db="EMBL/GenBank/DDBJ databases">
        <authorList>
            <person name="Jastrzebski P J."/>
            <person name="Paukszto L."/>
            <person name="Jastrzebski P J."/>
        </authorList>
    </citation>
    <scope>NUCLEOTIDE SEQUENCE [LARGE SCALE GENOMIC DNA]</scope>
    <source>
        <strain evidence="1 2">WMS-il1</strain>
    </source>
</reference>
<evidence type="ECO:0000313" key="1">
    <source>
        <dbReference type="EMBL" id="VUZ56891.1"/>
    </source>
</evidence>
<keyword evidence="2" id="KW-1185">Reference proteome</keyword>
<proteinExistence type="predicted"/>